<dbReference type="SUPFAM" id="SSF51905">
    <property type="entry name" value="FAD/NAD(P)-binding domain"/>
    <property type="match status" value="1"/>
</dbReference>
<evidence type="ECO:0000313" key="4">
    <source>
        <dbReference type="Proteomes" id="UP000287502"/>
    </source>
</evidence>
<organism evidence="3 4">
    <name type="scientific">Geovibrio thiophilus</name>
    <dbReference type="NCBI Taxonomy" id="139438"/>
    <lineage>
        <taxon>Bacteria</taxon>
        <taxon>Pseudomonadati</taxon>
        <taxon>Deferribacterota</taxon>
        <taxon>Deferribacteres</taxon>
        <taxon>Deferribacterales</taxon>
        <taxon>Geovibrionaceae</taxon>
        <taxon>Geovibrio</taxon>
    </lineage>
</organism>
<evidence type="ECO:0000259" key="1">
    <source>
        <dbReference type="Pfam" id="PF01266"/>
    </source>
</evidence>
<dbReference type="EMBL" id="CP035108">
    <property type="protein sequence ID" value="QAR32131.1"/>
    <property type="molecule type" value="Genomic_DNA"/>
</dbReference>
<dbReference type="InterPro" id="IPR028348">
    <property type="entry name" value="FAD-binding_protein"/>
</dbReference>
<dbReference type="AlphaFoldDB" id="A0A410JVT1"/>
<evidence type="ECO:0000313" key="3">
    <source>
        <dbReference type="EMBL" id="QAR32131.1"/>
    </source>
</evidence>
<dbReference type="Pfam" id="PF21688">
    <property type="entry name" value="FAD-depend_C"/>
    <property type="match status" value="1"/>
</dbReference>
<dbReference type="PIRSF" id="PIRSF038984">
    <property type="entry name" value="FAD_binding_protein"/>
    <property type="match status" value="1"/>
</dbReference>
<reference evidence="3 4" key="1">
    <citation type="submission" date="2019-01" db="EMBL/GenBank/DDBJ databases">
        <title>Geovibrio thiophilus DSM 11263, complete genome.</title>
        <authorList>
            <person name="Spring S."/>
            <person name="Bunk B."/>
            <person name="Sproer C."/>
        </authorList>
    </citation>
    <scope>NUCLEOTIDE SEQUENCE [LARGE SCALE GENOMIC DNA]</scope>
    <source>
        <strain evidence="3 4">DSM 11263</strain>
    </source>
</reference>
<dbReference type="KEGG" id="gtl:EP073_01570"/>
<dbReference type="Pfam" id="PF01266">
    <property type="entry name" value="DAO"/>
    <property type="match status" value="1"/>
</dbReference>
<proteinExistence type="predicted"/>
<dbReference type="Proteomes" id="UP000287502">
    <property type="component" value="Chromosome"/>
</dbReference>
<accession>A0A410JVT1</accession>
<evidence type="ECO:0000259" key="2">
    <source>
        <dbReference type="Pfam" id="PF21688"/>
    </source>
</evidence>
<name>A0A410JVT1_9BACT</name>
<dbReference type="PANTHER" id="PTHR43106:SF1">
    <property type="entry name" value="DEHYDROGENASE-RELATED"/>
    <property type="match status" value="1"/>
</dbReference>
<dbReference type="InterPro" id="IPR036188">
    <property type="entry name" value="FAD/NAD-bd_sf"/>
</dbReference>
<feature type="domain" description="FAD-dependent protein C-terminal" evidence="2">
    <location>
        <begin position="217"/>
        <end position="399"/>
    </location>
</feature>
<feature type="domain" description="FAD dependent oxidoreductase" evidence="1">
    <location>
        <begin position="2"/>
        <end position="195"/>
    </location>
</feature>
<dbReference type="InterPro" id="IPR006076">
    <property type="entry name" value="FAD-dep_OxRdtase"/>
</dbReference>
<dbReference type="InterPro" id="IPR049516">
    <property type="entry name" value="FAD-depend_C"/>
</dbReference>
<dbReference type="OrthoDB" id="9762921at2"/>
<dbReference type="PANTHER" id="PTHR43106">
    <property type="entry name" value="DEHYDROGENASE-RELATED"/>
    <property type="match status" value="1"/>
</dbReference>
<gene>
    <name evidence="3" type="ORF">EP073_01570</name>
</gene>
<dbReference type="RefSeq" id="WP_128465418.1">
    <property type="nucleotide sequence ID" value="NZ_CP035108.1"/>
</dbReference>
<protein>
    <submittedName>
        <fullName evidence="3">FAD-dependent oxidoreductase</fullName>
    </submittedName>
</protein>
<dbReference type="Gene3D" id="3.50.50.60">
    <property type="entry name" value="FAD/NAD(P)-binding domain"/>
    <property type="match status" value="2"/>
</dbReference>
<sequence>MRIAIIGAGSAGITAAYHFLKETGIQVDLYEKGNDIHSRQRNEVMSGFGGAGTYSDGKLTLTTEYGGWLTDYMSERELEVLIEEADDIWKNVSGVLELDSKSNYEAVKDLEYSCSRQNLKLYPAKIRHLGTENCLLFIRKMYEMFGQSPHIKIHCNSEVVDLIVDGDRVTGLRTTENGETVEREYDKIIAAVGRSGNSWMQGIVRKYSLGYDLNPVDIGVRVEVPRSVTDHFTNQLYEFKIKYYTNGFEDEVRTFCVNPGGFVAIERNKDNLLTVNGHSYKNRKSDNTNFALLVSTKFTEPFDEPLKYGEYIARLANMLAGGDNIIIQRYGDLTRGRRSTKKRIEKNFVHPTLPDAMPGDLSFVLPYRYISDLTETIERLNTVMPGMSDPNTLLYGVEVKFYSVRLKVDGKMRSANLENLYCVGDGAGLTRGIIQASVSGLIAAKDILGE</sequence>
<keyword evidence="4" id="KW-1185">Reference proteome</keyword>